<dbReference type="EMBL" id="WKFB01000140">
    <property type="protein sequence ID" value="KAF6734187.1"/>
    <property type="molecule type" value="Genomic_DNA"/>
</dbReference>
<gene>
    <name evidence="1" type="ORF">FQA47_013161</name>
</gene>
<dbReference type="AlphaFoldDB" id="A0A834KWN4"/>
<organism evidence="1 2">
    <name type="scientific">Oryzias melastigma</name>
    <name type="common">Marine medaka</name>
    <dbReference type="NCBI Taxonomy" id="30732"/>
    <lineage>
        <taxon>Eukaryota</taxon>
        <taxon>Metazoa</taxon>
        <taxon>Chordata</taxon>
        <taxon>Craniata</taxon>
        <taxon>Vertebrata</taxon>
        <taxon>Euteleostomi</taxon>
        <taxon>Actinopterygii</taxon>
        <taxon>Neopterygii</taxon>
        <taxon>Teleostei</taxon>
        <taxon>Neoteleostei</taxon>
        <taxon>Acanthomorphata</taxon>
        <taxon>Ovalentaria</taxon>
        <taxon>Atherinomorphae</taxon>
        <taxon>Beloniformes</taxon>
        <taxon>Adrianichthyidae</taxon>
        <taxon>Oryziinae</taxon>
        <taxon>Oryzias</taxon>
    </lineage>
</organism>
<evidence type="ECO:0000313" key="1">
    <source>
        <dbReference type="EMBL" id="KAF6734187.1"/>
    </source>
</evidence>
<sequence length="199" mass="20949">MILLLRFSSCGSPPGSPPMILLLRFSSSCGSPPVVLLLVLLLWFSSRGSPPEDLSSGDPGVVLYTDSSLFGADHGAPPPSWRSICPTESPVCGLTRLAVTGHGPDGGGGDGGYMDGGPGLQTLQEDPSSTSSHVEFCSEVLIQSSEVSSPPADPVLFPHWIRFGQVIRPDRRGSEMEPVGLQLNLSGQQRRPLLVPGSF</sequence>
<reference evidence="1" key="1">
    <citation type="journal article" name="BMC Genomics">
        <title>Long-read sequencing and de novo genome assembly of marine medaka (Oryzias melastigma).</title>
        <authorList>
            <person name="Liang P."/>
            <person name="Saqib H.S.A."/>
            <person name="Ni X."/>
            <person name="Shen Y."/>
        </authorList>
    </citation>
    <scope>NUCLEOTIDE SEQUENCE</scope>
    <source>
        <strain evidence="1">Bigg-433</strain>
    </source>
</reference>
<evidence type="ECO:0000313" key="2">
    <source>
        <dbReference type="Proteomes" id="UP000646548"/>
    </source>
</evidence>
<protein>
    <submittedName>
        <fullName evidence="1">Uncharacterized protein</fullName>
    </submittedName>
</protein>
<comment type="caution">
    <text evidence="1">The sequence shown here is derived from an EMBL/GenBank/DDBJ whole genome shotgun (WGS) entry which is preliminary data.</text>
</comment>
<name>A0A834KWN4_ORYME</name>
<dbReference type="Proteomes" id="UP000646548">
    <property type="component" value="Unassembled WGS sequence"/>
</dbReference>
<proteinExistence type="predicted"/>
<accession>A0A834KWN4</accession>